<dbReference type="EMBL" id="CAAJGR010000118">
    <property type="protein sequence ID" value="VHO04844.1"/>
    <property type="molecule type" value="Genomic_DNA"/>
</dbReference>
<organism evidence="1">
    <name type="scientific">Rheinheimera sp. BAL341</name>
    <dbReference type="NCBI Taxonomy" id="1708203"/>
    <lineage>
        <taxon>Bacteria</taxon>
        <taxon>Pseudomonadati</taxon>
        <taxon>Pseudomonadota</taxon>
        <taxon>Gammaproteobacteria</taxon>
        <taxon>Chromatiales</taxon>
        <taxon>Chromatiaceae</taxon>
        <taxon>Rheinheimera</taxon>
    </lineage>
</organism>
<proteinExistence type="predicted"/>
<evidence type="ECO:0000313" key="1">
    <source>
        <dbReference type="EMBL" id="VHO04844.1"/>
    </source>
</evidence>
<gene>
    <name evidence="1" type="ORF">BAL341_2117</name>
</gene>
<name>A0A486XQI5_9GAMM</name>
<accession>A0A486XQI5</accession>
<sequence length="38" mass="4203">MGKSQRDDMLSCPLMNTDFSVAFFCHAVKKRAAKAALI</sequence>
<reference evidence="1" key="1">
    <citation type="submission" date="2019-04" db="EMBL/GenBank/DDBJ databases">
        <authorList>
            <person name="Brambilla D."/>
        </authorList>
    </citation>
    <scope>NUCLEOTIDE SEQUENCE</scope>
    <source>
        <strain evidence="1">BAL1</strain>
    </source>
</reference>
<protein>
    <submittedName>
        <fullName evidence="1">Uncharacterized protein</fullName>
    </submittedName>
</protein>
<dbReference type="AlphaFoldDB" id="A0A486XQI5"/>